<reference evidence="1" key="1">
    <citation type="submission" date="2021-01" db="EMBL/GenBank/DDBJ databases">
        <authorList>
            <consortium name="Genoscope - CEA"/>
            <person name="William W."/>
        </authorList>
    </citation>
    <scope>NUCLEOTIDE SEQUENCE</scope>
</reference>
<name>A0A8S1XSR9_PAROT</name>
<dbReference type="EMBL" id="CAJJDP010000133">
    <property type="protein sequence ID" value="CAD8204311.1"/>
    <property type="molecule type" value="Genomic_DNA"/>
</dbReference>
<dbReference type="AlphaFoldDB" id="A0A8S1XSR9"/>
<gene>
    <name evidence="1" type="ORF">POCTA_138.1.T1320089</name>
</gene>
<accession>A0A8S1XSR9</accession>
<sequence length="78" mass="9024">MIKTQESEQQRALDQWNKNVSFIREVERCKYVIGLFGFIGLHIKNDISPLKSDEESQKKKKHYLALSVISTATQDISL</sequence>
<evidence type="ECO:0000313" key="1">
    <source>
        <dbReference type="EMBL" id="CAD8204311.1"/>
    </source>
</evidence>
<keyword evidence="2" id="KW-1185">Reference proteome</keyword>
<evidence type="ECO:0000313" key="2">
    <source>
        <dbReference type="Proteomes" id="UP000683925"/>
    </source>
</evidence>
<comment type="caution">
    <text evidence="1">The sequence shown here is derived from an EMBL/GenBank/DDBJ whole genome shotgun (WGS) entry which is preliminary data.</text>
</comment>
<organism evidence="1 2">
    <name type="scientific">Paramecium octaurelia</name>
    <dbReference type="NCBI Taxonomy" id="43137"/>
    <lineage>
        <taxon>Eukaryota</taxon>
        <taxon>Sar</taxon>
        <taxon>Alveolata</taxon>
        <taxon>Ciliophora</taxon>
        <taxon>Intramacronucleata</taxon>
        <taxon>Oligohymenophorea</taxon>
        <taxon>Peniculida</taxon>
        <taxon>Parameciidae</taxon>
        <taxon>Paramecium</taxon>
    </lineage>
</organism>
<protein>
    <submittedName>
        <fullName evidence="1">Uncharacterized protein</fullName>
    </submittedName>
</protein>
<proteinExistence type="predicted"/>
<dbReference type="Proteomes" id="UP000683925">
    <property type="component" value="Unassembled WGS sequence"/>
</dbReference>